<evidence type="ECO:0000313" key="2">
    <source>
        <dbReference type="EMBL" id="KAK1401622.1"/>
    </source>
</evidence>
<feature type="region of interest" description="Disordered" evidence="1">
    <location>
        <begin position="93"/>
        <end position="118"/>
    </location>
</feature>
<protein>
    <submittedName>
        <fullName evidence="2">Uncharacterized protein</fullName>
    </submittedName>
</protein>
<proteinExistence type="predicted"/>
<accession>A0AAD8JFP8</accession>
<evidence type="ECO:0000313" key="3">
    <source>
        <dbReference type="Proteomes" id="UP001237642"/>
    </source>
</evidence>
<reference evidence="2" key="2">
    <citation type="submission" date="2023-05" db="EMBL/GenBank/DDBJ databases">
        <authorList>
            <person name="Schelkunov M.I."/>
        </authorList>
    </citation>
    <scope>NUCLEOTIDE SEQUENCE</scope>
    <source>
        <strain evidence="2">Hsosn_3</strain>
        <tissue evidence="2">Leaf</tissue>
    </source>
</reference>
<sequence>MGAQWLRQGGKVPFSYPAKESGDSQGKFVTVDGAGGSLNPKIFAKGRDIRGDNAQERISGNQGIIVISDFQKSEIAGDNLTIENERESYTDLESNGLILTDPKRKRVDEPDSYGSNDK</sequence>
<dbReference type="Proteomes" id="UP001237642">
    <property type="component" value="Unassembled WGS sequence"/>
</dbReference>
<dbReference type="EMBL" id="JAUIZM010000001">
    <property type="protein sequence ID" value="KAK1401622.1"/>
    <property type="molecule type" value="Genomic_DNA"/>
</dbReference>
<dbReference type="AlphaFoldDB" id="A0AAD8JFP8"/>
<keyword evidence="3" id="KW-1185">Reference proteome</keyword>
<gene>
    <name evidence="2" type="ORF">POM88_001227</name>
</gene>
<evidence type="ECO:0000256" key="1">
    <source>
        <dbReference type="SAM" id="MobiDB-lite"/>
    </source>
</evidence>
<feature type="region of interest" description="Disordered" evidence="1">
    <location>
        <begin position="1"/>
        <end position="25"/>
    </location>
</feature>
<name>A0AAD8JFP8_9APIA</name>
<comment type="caution">
    <text evidence="2">The sequence shown here is derived from an EMBL/GenBank/DDBJ whole genome shotgun (WGS) entry which is preliminary data.</text>
</comment>
<organism evidence="2 3">
    <name type="scientific">Heracleum sosnowskyi</name>
    <dbReference type="NCBI Taxonomy" id="360622"/>
    <lineage>
        <taxon>Eukaryota</taxon>
        <taxon>Viridiplantae</taxon>
        <taxon>Streptophyta</taxon>
        <taxon>Embryophyta</taxon>
        <taxon>Tracheophyta</taxon>
        <taxon>Spermatophyta</taxon>
        <taxon>Magnoliopsida</taxon>
        <taxon>eudicotyledons</taxon>
        <taxon>Gunneridae</taxon>
        <taxon>Pentapetalae</taxon>
        <taxon>asterids</taxon>
        <taxon>campanulids</taxon>
        <taxon>Apiales</taxon>
        <taxon>Apiaceae</taxon>
        <taxon>Apioideae</taxon>
        <taxon>apioid superclade</taxon>
        <taxon>Tordylieae</taxon>
        <taxon>Tordyliinae</taxon>
        <taxon>Heracleum</taxon>
    </lineage>
</organism>
<reference evidence="2" key="1">
    <citation type="submission" date="2023-02" db="EMBL/GenBank/DDBJ databases">
        <title>Genome of toxic invasive species Heracleum sosnowskyi carries increased number of genes despite the absence of recent whole-genome duplications.</title>
        <authorList>
            <person name="Schelkunov M."/>
            <person name="Shtratnikova V."/>
            <person name="Makarenko M."/>
            <person name="Klepikova A."/>
            <person name="Omelchenko D."/>
            <person name="Novikova G."/>
            <person name="Obukhova E."/>
            <person name="Bogdanov V."/>
            <person name="Penin A."/>
            <person name="Logacheva M."/>
        </authorList>
    </citation>
    <scope>NUCLEOTIDE SEQUENCE</scope>
    <source>
        <strain evidence="2">Hsosn_3</strain>
        <tissue evidence="2">Leaf</tissue>
    </source>
</reference>